<accession>A0A1H3JFP3</accession>
<evidence type="ECO:0000259" key="1">
    <source>
        <dbReference type="Pfam" id="PF03632"/>
    </source>
</evidence>
<dbReference type="InterPro" id="IPR012341">
    <property type="entry name" value="6hp_glycosidase-like_sf"/>
</dbReference>
<dbReference type="STRING" id="405436.SAMN05444365_10270"/>
<dbReference type="InterPro" id="IPR037018">
    <property type="entry name" value="GH65_N"/>
</dbReference>
<reference evidence="3" key="1">
    <citation type="submission" date="2016-10" db="EMBL/GenBank/DDBJ databases">
        <authorList>
            <person name="Varghese N."/>
            <person name="Submissions S."/>
        </authorList>
    </citation>
    <scope>NUCLEOTIDE SEQUENCE [LARGE SCALE GENOMIC DNA]</scope>
    <source>
        <strain evidence="3">DSM 45245</strain>
    </source>
</reference>
<dbReference type="EMBL" id="FNPH01000002">
    <property type="protein sequence ID" value="SDY38044.1"/>
    <property type="molecule type" value="Genomic_DNA"/>
</dbReference>
<dbReference type="AlphaFoldDB" id="A0A1H3JFP3"/>
<keyword evidence="2" id="KW-0378">Hydrolase</keyword>
<dbReference type="SUPFAM" id="SSF48208">
    <property type="entry name" value="Six-hairpin glycosidases"/>
    <property type="match status" value="1"/>
</dbReference>
<dbReference type="Gene3D" id="1.50.10.10">
    <property type="match status" value="1"/>
</dbReference>
<keyword evidence="3" id="KW-1185">Reference proteome</keyword>
<organism evidence="2 3">
    <name type="scientific">Micromonospora pattaloongensis</name>
    <dbReference type="NCBI Taxonomy" id="405436"/>
    <lineage>
        <taxon>Bacteria</taxon>
        <taxon>Bacillati</taxon>
        <taxon>Actinomycetota</taxon>
        <taxon>Actinomycetes</taxon>
        <taxon>Micromonosporales</taxon>
        <taxon>Micromonosporaceae</taxon>
        <taxon>Micromonospora</taxon>
    </lineage>
</organism>
<evidence type="ECO:0000313" key="2">
    <source>
        <dbReference type="EMBL" id="SDY38044.1"/>
    </source>
</evidence>
<dbReference type="InterPro" id="IPR005195">
    <property type="entry name" value="Glyco_hydro_65_M"/>
</dbReference>
<dbReference type="Gene3D" id="2.70.98.40">
    <property type="entry name" value="Glycoside hydrolase, family 65, N-terminal domain"/>
    <property type="match status" value="1"/>
</dbReference>
<dbReference type="PANTHER" id="PTHR11051:SF8">
    <property type="entry name" value="PROTEIN-GLUCOSYLGALACTOSYLHYDROXYLYSINE GLUCOSIDASE"/>
    <property type="match status" value="1"/>
</dbReference>
<dbReference type="OrthoDB" id="9816160at2"/>
<dbReference type="GO" id="GO:0005975">
    <property type="term" value="P:carbohydrate metabolic process"/>
    <property type="evidence" value="ECO:0007669"/>
    <property type="project" value="InterPro"/>
</dbReference>
<dbReference type="InterPro" id="IPR008928">
    <property type="entry name" value="6-hairpin_glycosidase_sf"/>
</dbReference>
<name>A0A1H3JFP3_9ACTN</name>
<gene>
    <name evidence="2" type="ORF">SAMN05444365_10270</name>
</gene>
<dbReference type="RefSeq" id="WP_091552831.1">
    <property type="nucleotide sequence ID" value="NZ_FNPH01000002.1"/>
</dbReference>
<dbReference type="Proteomes" id="UP000242415">
    <property type="component" value="Unassembled WGS sequence"/>
</dbReference>
<protein>
    <submittedName>
        <fullName evidence="2">Trehalose and maltose hydrolase (Possible phosphorylase)</fullName>
    </submittedName>
</protein>
<dbReference type="GO" id="GO:0004553">
    <property type="term" value="F:hydrolase activity, hydrolyzing O-glycosyl compounds"/>
    <property type="evidence" value="ECO:0007669"/>
    <property type="project" value="TreeGrafter"/>
</dbReference>
<sequence length="689" mass="76598">MTEPISPEPVREWKPEYTPAYVSNGIIGLRLCPIPPLGGVATVNGFVKMDEATGLEAYGRAPFPLAGDMRVNRTVVTQCPDRVVFREQRMDFASGELHTRFDFDGDGARVELSLITFCSRNRPTIAVQKATIRVDRDCELEITAGVSREGVNGYWAEPPMCPSHPPGPLDCLMLWKSAGDMGSLGLAYGTELLGTDQVYRRFNEGKDGPTSTSYVFHAEAGREYRLHHYASMVPDVWHSRPQHQAARLLTAAFVRGCEALRADNRAAWAELWRSRVQLVGAPERWQRMADAALFYLNSSAHPSSPASTHMFGLSFWPDYHYYRGHVMWDVETFCVPPLILIHPDAARALLRYRSSRLSGAVANAEARGYTGAQYPWESSPRHGHESAPVETTHSFNEEHVSMDVALAMARFVHATGDLEFAETCAWPVMAAVARWLDSRIERTPRGCEMRGVNGIAETKTTVNNSAFVNMSAVLALRETVSLGRDLGKRIVESWKALADALVLPIDPDTKVIRNHDGHDPAELKGETPEGAAALFPLEFDVDAETERRTLEFHLRSADKYVGSPMLSALLGVYAARLGDRQRAAELFEKGYAQFVIEPFAMTTEFSPVVYPDLPRPVPFTANLGGFLTSCLYGLTGLKLHAGDPAAWCKRPITMPQDWEGIRVDRIWTRGRPASLTAMHGTPRARIEEW</sequence>
<feature type="domain" description="Glycoside hydrolase family 65 central catalytic" evidence="1">
    <location>
        <begin position="322"/>
        <end position="518"/>
    </location>
</feature>
<dbReference type="PANTHER" id="PTHR11051">
    <property type="entry name" value="GLYCOSYL HYDROLASE-RELATED"/>
    <property type="match status" value="1"/>
</dbReference>
<evidence type="ECO:0000313" key="3">
    <source>
        <dbReference type="Proteomes" id="UP000242415"/>
    </source>
</evidence>
<proteinExistence type="predicted"/>
<dbReference type="Pfam" id="PF03632">
    <property type="entry name" value="Glyco_hydro_65m"/>
    <property type="match status" value="1"/>
</dbReference>